<evidence type="ECO:0000313" key="3">
    <source>
        <dbReference type="Proteomes" id="UP000218334"/>
    </source>
</evidence>
<evidence type="ECO:0000259" key="1">
    <source>
        <dbReference type="PROSITE" id="PS50181"/>
    </source>
</evidence>
<sequence length="613" mass="71046">MNPTPNLHHYNHCYSRSVVDSSYRSLGSGRALPRSATTKMIIFDPMLPLTSHRGQKDFSETVLAAVPLEIFIEIFSYLDPVDLLRLARTTRQFTKFLLSSSVDSIRLWRAARARIFGPVDLLGMSEPHYADFVFERHCNYCASDTNSEIVWRAFKRACRTCMLKLHVDFTALVTNDDTAVLRQLVQNRSQLPFMESRWVPFKADVQGFYGYFLPDMVNYAREYASMGGNPQAIRRWLVRMARSWFFDHEEAHKASQRRRIIEERVLEVYERLILLGWQNELDLMRTNLIESHSLVNRPEELTDEESATFAPDWVTLASIDDFKKILSIPLNVRMTRNNFALVIVRLPEIISRWKSQQHASYLGMLRQATQRKVGDSDLYLATSTFRCQACRQPVMYPKVLIHECNEMLNRRSQCPSRAQDFPWINPPSWIHFDSKASDAARSMVIVCGFDPTVATYTQMNLLHPLLECLGIHNAEIRPIMWWQQMIYYLAHLVPKLVHATHHVEAPQGFRLVDRDDNDDTEKLESLSEFDWQEFYREGTMNCFKCLICSEVCESAMLRGHMETIHPGCTVSEMALRSVHIADASFPVPYIILPRMVPSRTRNISAPRRIRGPP</sequence>
<dbReference type="CDD" id="cd09917">
    <property type="entry name" value="F-box_SF"/>
    <property type="match status" value="1"/>
</dbReference>
<dbReference type="AlphaFoldDB" id="A0A2H3BCZ4"/>
<name>A0A2H3BCZ4_9AGAR</name>
<organism evidence="2 3">
    <name type="scientific">Armillaria solidipes</name>
    <dbReference type="NCBI Taxonomy" id="1076256"/>
    <lineage>
        <taxon>Eukaryota</taxon>
        <taxon>Fungi</taxon>
        <taxon>Dikarya</taxon>
        <taxon>Basidiomycota</taxon>
        <taxon>Agaricomycotina</taxon>
        <taxon>Agaricomycetes</taxon>
        <taxon>Agaricomycetidae</taxon>
        <taxon>Agaricales</taxon>
        <taxon>Marasmiineae</taxon>
        <taxon>Physalacriaceae</taxon>
        <taxon>Armillaria</taxon>
    </lineage>
</organism>
<reference evidence="3" key="1">
    <citation type="journal article" date="2017" name="Nat. Ecol. Evol.">
        <title>Genome expansion and lineage-specific genetic innovations in the forest pathogenic fungi Armillaria.</title>
        <authorList>
            <person name="Sipos G."/>
            <person name="Prasanna A.N."/>
            <person name="Walter M.C."/>
            <person name="O'Connor E."/>
            <person name="Balint B."/>
            <person name="Krizsan K."/>
            <person name="Kiss B."/>
            <person name="Hess J."/>
            <person name="Varga T."/>
            <person name="Slot J."/>
            <person name="Riley R."/>
            <person name="Boka B."/>
            <person name="Rigling D."/>
            <person name="Barry K."/>
            <person name="Lee J."/>
            <person name="Mihaltcheva S."/>
            <person name="LaButti K."/>
            <person name="Lipzen A."/>
            <person name="Waldron R."/>
            <person name="Moloney N.M."/>
            <person name="Sperisen C."/>
            <person name="Kredics L."/>
            <person name="Vagvoelgyi C."/>
            <person name="Patrignani A."/>
            <person name="Fitzpatrick D."/>
            <person name="Nagy I."/>
            <person name="Doyle S."/>
            <person name="Anderson J.B."/>
            <person name="Grigoriev I.V."/>
            <person name="Gueldener U."/>
            <person name="Muensterkoetter M."/>
            <person name="Nagy L.G."/>
        </authorList>
    </citation>
    <scope>NUCLEOTIDE SEQUENCE [LARGE SCALE GENOMIC DNA]</scope>
    <source>
        <strain evidence="3">28-4</strain>
    </source>
</reference>
<dbReference type="EMBL" id="KZ293431">
    <property type="protein sequence ID" value="PBK68735.1"/>
    <property type="molecule type" value="Genomic_DNA"/>
</dbReference>
<dbReference type="InterPro" id="IPR036047">
    <property type="entry name" value="F-box-like_dom_sf"/>
</dbReference>
<dbReference type="InterPro" id="IPR001810">
    <property type="entry name" value="F-box_dom"/>
</dbReference>
<dbReference type="PROSITE" id="PS50181">
    <property type="entry name" value="FBOX"/>
    <property type="match status" value="1"/>
</dbReference>
<dbReference type="SMART" id="SM00256">
    <property type="entry name" value="FBOX"/>
    <property type="match status" value="1"/>
</dbReference>
<protein>
    <recommendedName>
        <fullName evidence="1">F-box domain-containing protein</fullName>
    </recommendedName>
</protein>
<feature type="domain" description="F-box" evidence="1">
    <location>
        <begin position="60"/>
        <end position="111"/>
    </location>
</feature>
<evidence type="ECO:0000313" key="2">
    <source>
        <dbReference type="EMBL" id="PBK68735.1"/>
    </source>
</evidence>
<keyword evidence="3" id="KW-1185">Reference proteome</keyword>
<accession>A0A2H3BCZ4</accession>
<dbReference type="Gene3D" id="1.20.1280.50">
    <property type="match status" value="1"/>
</dbReference>
<gene>
    <name evidence="2" type="ORF">ARMSODRAFT_975615</name>
</gene>
<dbReference type="Pfam" id="PF12937">
    <property type="entry name" value="F-box-like"/>
    <property type="match status" value="1"/>
</dbReference>
<dbReference type="Proteomes" id="UP000218334">
    <property type="component" value="Unassembled WGS sequence"/>
</dbReference>
<dbReference type="STRING" id="1076256.A0A2H3BCZ4"/>
<proteinExistence type="predicted"/>
<dbReference type="SUPFAM" id="SSF81383">
    <property type="entry name" value="F-box domain"/>
    <property type="match status" value="1"/>
</dbReference>